<dbReference type="SUPFAM" id="SSF51351">
    <property type="entry name" value="Triosephosphate isomerase (TIM)"/>
    <property type="match status" value="1"/>
</dbReference>
<evidence type="ECO:0000256" key="2">
    <source>
        <dbReference type="RuleBase" id="RU363013"/>
    </source>
</evidence>
<dbReference type="KEGG" id="mlz:F6J85_02235"/>
<dbReference type="InterPro" id="IPR013785">
    <property type="entry name" value="Aldolase_TIM"/>
</dbReference>
<gene>
    <name evidence="3" type="ORF">F6J85_02235</name>
</gene>
<comment type="pathway">
    <text evidence="2">Carbohydrate biosynthesis; gluconeogenesis.</text>
</comment>
<dbReference type="PROSITE" id="PS51440">
    <property type="entry name" value="TIM_2"/>
    <property type="match status" value="1"/>
</dbReference>
<comment type="subunit">
    <text evidence="2">Homodimer.</text>
</comment>
<comment type="pathway">
    <text evidence="2">Carbohydrate degradation; glycolysis; D-glyceraldehyde 3-phosphate from glycerone phosphate: step 1/1.</text>
</comment>
<keyword evidence="2" id="KW-0324">Glycolysis</keyword>
<dbReference type="GO" id="GO:0006096">
    <property type="term" value="P:glycolytic process"/>
    <property type="evidence" value="ECO:0007669"/>
    <property type="project" value="UniProtKB-UniPathway"/>
</dbReference>
<sequence length="253" mass="25684">MLIGASLKMYFSHARTLAWVREVAGIVAEHPAVAAGVRPFVLPQFPSIPACAEIGAAAGLAVGAQDLAAEDEGPYTGEVSGAVLAEVGCSLVEVGHAERRRLFGETDDVVAAKLAAALRHGLMPLLCVGEDRAGDAAAAVDACLRQIDAAVGPARAAGLTGPVTVAYEPLWAIGAPEPAGPDHIAAVCGALREHGGQAQAVIYGGSARPGMLADIAGSVDGLFLGRFAHDPRAFGAILDESADVLRAQAEVSR</sequence>
<proteinExistence type="inferred from homology"/>
<name>A0A5J6L0S7_9MICO</name>
<dbReference type="RefSeq" id="WP_150923669.1">
    <property type="nucleotide sequence ID" value="NZ_CP044232.1"/>
</dbReference>
<dbReference type="GO" id="GO:0006094">
    <property type="term" value="P:gluconeogenesis"/>
    <property type="evidence" value="ECO:0007669"/>
    <property type="project" value="UniProtKB-UniPathway"/>
</dbReference>
<dbReference type="InterPro" id="IPR035990">
    <property type="entry name" value="TIM_sf"/>
</dbReference>
<dbReference type="InterPro" id="IPR000652">
    <property type="entry name" value="Triosephosphate_isomerase"/>
</dbReference>
<comment type="subcellular location">
    <subcellularLocation>
        <location evidence="2">Cytoplasm</location>
    </subcellularLocation>
</comment>
<dbReference type="UniPathway" id="UPA00109">
    <property type="reaction ID" value="UER00189"/>
</dbReference>
<dbReference type="Proteomes" id="UP000325516">
    <property type="component" value="Chromosome"/>
</dbReference>
<reference evidence="4" key="1">
    <citation type="submission" date="2019-09" db="EMBL/GenBank/DDBJ databases">
        <title>Mumia zhuanghuii sp. nov. isolated from the intestinal contents of plateau pika (Ochotona curzoniae) in the Qinghai-Tibet plateau of China.</title>
        <authorList>
            <person name="Tian Z."/>
        </authorList>
    </citation>
    <scope>NUCLEOTIDE SEQUENCE [LARGE SCALE GENOMIC DNA]</scope>
    <source>
        <strain evidence="4">L-031</strain>
    </source>
</reference>
<accession>A0A5J6L0S7</accession>
<keyword evidence="4" id="KW-1185">Reference proteome</keyword>
<keyword evidence="1 2" id="KW-0413">Isomerase</keyword>
<dbReference type="EMBL" id="CP044232">
    <property type="protein sequence ID" value="QEW02032.1"/>
    <property type="molecule type" value="Genomic_DNA"/>
</dbReference>
<dbReference type="GO" id="GO:0005829">
    <property type="term" value="C:cytosol"/>
    <property type="evidence" value="ECO:0007669"/>
    <property type="project" value="TreeGrafter"/>
</dbReference>
<dbReference type="GO" id="GO:0046166">
    <property type="term" value="P:glyceraldehyde-3-phosphate biosynthetic process"/>
    <property type="evidence" value="ECO:0007669"/>
    <property type="project" value="TreeGrafter"/>
</dbReference>
<dbReference type="UniPathway" id="UPA00138"/>
<evidence type="ECO:0000313" key="3">
    <source>
        <dbReference type="EMBL" id="QEW02032.1"/>
    </source>
</evidence>
<keyword evidence="2" id="KW-0963">Cytoplasm</keyword>
<keyword evidence="2" id="KW-0312">Gluconeogenesis</keyword>
<dbReference type="GO" id="GO:0019563">
    <property type="term" value="P:glycerol catabolic process"/>
    <property type="evidence" value="ECO:0007669"/>
    <property type="project" value="TreeGrafter"/>
</dbReference>
<dbReference type="Gene3D" id="3.20.20.70">
    <property type="entry name" value="Aldolase class I"/>
    <property type="match status" value="1"/>
</dbReference>
<dbReference type="PANTHER" id="PTHR21139:SF2">
    <property type="entry name" value="TRIOSEPHOSPHATE ISOMERASE"/>
    <property type="match status" value="1"/>
</dbReference>
<evidence type="ECO:0000256" key="1">
    <source>
        <dbReference type="ARBA" id="ARBA00023235"/>
    </source>
</evidence>
<organism evidence="3 4">
    <name type="scientific">Microbacterium lushaniae</name>
    <dbReference type="NCBI Taxonomy" id="2614639"/>
    <lineage>
        <taxon>Bacteria</taxon>
        <taxon>Bacillati</taxon>
        <taxon>Actinomycetota</taxon>
        <taxon>Actinomycetes</taxon>
        <taxon>Micrococcales</taxon>
        <taxon>Microbacteriaceae</taxon>
        <taxon>Microbacterium</taxon>
    </lineage>
</organism>
<evidence type="ECO:0000313" key="4">
    <source>
        <dbReference type="Proteomes" id="UP000325516"/>
    </source>
</evidence>
<protein>
    <recommendedName>
        <fullName evidence="2">Triosephosphate isomerase</fullName>
        <ecNumber evidence="2">5.3.1.1</ecNumber>
    </recommendedName>
</protein>
<dbReference type="GO" id="GO:0004807">
    <property type="term" value="F:triose-phosphate isomerase activity"/>
    <property type="evidence" value="ECO:0007669"/>
    <property type="project" value="UniProtKB-EC"/>
</dbReference>
<comment type="similarity">
    <text evidence="2">Belongs to the triosephosphate isomerase family.</text>
</comment>
<dbReference type="AlphaFoldDB" id="A0A5J6L0S7"/>
<dbReference type="CDD" id="cd00311">
    <property type="entry name" value="TIM"/>
    <property type="match status" value="1"/>
</dbReference>
<dbReference type="Pfam" id="PF00121">
    <property type="entry name" value="TIM"/>
    <property type="match status" value="1"/>
</dbReference>
<dbReference type="EC" id="5.3.1.1" evidence="2"/>
<comment type="catalytic activity">
    <reaction evidence="2">
        <text>D-glyceraldehyde 3-phosphate = dihydroxyacetone phosphate</text>
        <dbReference type="Rhea" id="RHEA:18585"/>
        <dbReference type="ChEBI" id="CHEBI:57642"/>
        <dbReference type="ChEBI" id="CHEBI:59776"/>
        <dbReference type="EC" id="5.3.1.1"/>
    </reaction>
</comment>
<dbReference type="PANTHER" id="PTHR21139">
    <property type="entry name" value="TRIOSEPHOSPHATE ISOMERASE"/>
    <property type="match status" value="1"/>
</dbReference>